<feature type="domain" description="Helicase C-terminal" evidence="2">
    <location>
        <begin position="282"/>
        <end position="447"/>
    </location>
</feature>
<dbReference type="PROSITE" id="PS51194">
    <property type="entry name" value="HELICASE_CTER"/>
    <property type="match status" value="1"/>
</dbReference>
<keyword evidence="3" id="KW-0347">Helicase</keyword>
<keyword evidence="3" id="KW-0378">Hydrolase</keyword>
<evidence type="ECO:0000259" key="1">
    <source>
        <dbReference type="PROSITE" id="PS51192"/>
    </source>
</evidence>
<dbReference type="GO" id="GO:0016787">
    <property type="term" value="F:hydrolase activity"/>
    <property type="evidence" value="ECO:0007669"/>
    <property type="project" value="InterPro"/>
</dbReference>
<dbReference type="PANTHER" id="PTHR47396:SF1">
    <property type="entry name" value="ATP-DEPENDENT HELICASE IRC3-RELATED"/>
    <property type="match status" value="1"/>
</dbReference>
<keyword evidence="3" id="KW-0547">Nucleotide-binding</keyword>
<dbReference type="SUPFAM" id="SSF52540">
    <property type="entry name" value="P-loop containing nucleoside triphosphate hydrolases"/>
    <property type="match status" value="1"/>
</dbReference>
<dbReference type="EMBL" id="RCZK01000004">
    <property type="protein sequence ID" value="TPG13065.1"/>
    <property type="molecule type" value="Genomic_DNA"/>
</dbReference>
<evidence type="ECO:0000313" key="3">
    <source>
        <dbReference type="EMBL" id="TPG13065.1"/>
    </source>
</evidence>
<name>A0A502CH69_9SPHN</name>
<evidence type="ECO:0000259" key="2">
    <source>
        <dbReference type="PROSITE" id="PS51194"/>
    </source>
</evidence>
<dbReference type="SMART" id="SM00487">
    <property type="entry name" value="DEXDc"/>
    <property type="match status" value="1"/>
</dbReference>
<dbReference type="PROSITE" id="PS51192">
    <property type="entry name" value="HELICASE_ATP_BIND_1"/>
    <property type="match status" value="1"/>
</dbReference>
<dbReference type="InterPro" id="IPR014001">
    <property type="entry name" value="Helicase_ATP-bd"/>
</dbReference>
<dbReference type="RefSeq" id="WP_140869557.1">
    <property type="nucleotide sequence ID" value="NZ_RCZK01000004.1"/>
</dbReference>
<gene>
    <name evidence="3" type="ORF">EAH84_06520</name>
</gene>
<keyword evidence="3" id="KW-0067">ATP-binding</keyword>
<dbReference type="GO" id="GO:0004386">
    <property type="term" value="F:helicase activity"/>
    <property type="evidence" value="ECO:0007669"/>
    <property type="project" value="UniProtKB-KW"/>
</dbReference>
<dbReference type="Pfam" id="PF04851">
    <property type="entry name" value="ResIII"/>
    <property type="match status" value="1"/>
</dbReference>
<dbReference type="AlphaFoldDB" id="A0A502CH69"/>
<dbReference type="GO" id="GO:0003677">
    <property type="term" value="F:DNA binding"/>
    <property type="evidence" value="ECO:0007669"/>
    <property type="project" value="InterPro"/>
</dbReference>
<dbReference type="InterPro" id="IPR001650">
    <property type="entry name" value="Helicase_C-like"/>
</dbReference>
<reference evidence="3 4" key="1">
    <citation type="journal article" date="2019" name="Environ. Microbiol.">
        <title>Species interactions and distinct microbial communities in high Arctic permafrost affected cryosols are associated with the CH4 and CO2 gas fluxes.</title>
        <authorList>
            <person name="Altshuler I."/>
            <person name="Hamel J."/>
            <person name="Turney S."/>
            <person name="Magnuson E."/>
            <person name="Levesque R."/>
            <person name="Greer C."/>
            <person name="Whyte L.G."/>
        </authorList>
    </citation>
    <scope>NUCLEOTIDE SEQUENCE [LARGE SCALE GENOMIC DNA]</scope>
    <source>
        <strain evidence="3 4">S5.1</strain>
    </source>
</reference>
<dbReference type="PANTHER" id="PTHR47396">
    <property type="entry name" value="TYPE I RESTRICTION ENZYME ECOKI R PROTEIN"/>
    <property type="match status" value="1"/>
</dbReference>
<dbReference type="OrthoDB" id="9814088at2"/>
<dbReference type="GO" id="GO:0005829">
    <property type="term" value="C:cytosol"/>
    <property type="evidence" value="ECO:0007669"/>
    <property type="project" value="TreeGrafter"/>
</dbReference>
<protein>
    <submittedName>
        <fullName evidence="3">RNA helicase</fullName>
    </submittedName>
</protein>
<dbReference type="InterPro" id="IPR006935">
    <property type="entry name" value="Helicase/UvrB_N"/>
</dbReference>
<dbReference type="GO" id="GO:0005524">
    <property type="term" value="F:ATP binding"/>
    <property type="evidence" value="ECO:0007669"/>
    <property type="project" value="InterPro"/>
</dbReference>
<sequence length="556" mass="61645">MSEIMLRAWQSEATTKALKWLVEDKTDRHFLINAAPGAGKTICASVIAKRLIEQGQIKRVIVIAPRSEVVRQWGEEYKFVTGRHMTKVTGADGDVTDFGMDLCATWAAIQSLQEAFQAVCRQANTLVICDEHHHAAVEAAWGSKANDAFHEAKFVLVLTGTPIRSDGKETIWFAFDDDGRIDHPEAGTYNLGYGEAVELNYCRPITFHRHEGRFSVKLSDTEAVAVSGTVATDLDPSLKRVSGLQKALDYYRLVCTPKYLDDMTTPDADSYQGTMLEWGIAKLDDLRETVPHAGGLVIAPSIGVAQYMAELLEKLDGEKPILVHSQMPNAEARIAAFKNSNKRWIVSVAMISEGVDIKRLRLLIYLPNAKTELAFRQAMGRVVRTLGPDDYSRAYVVMPTLGVFEEYARRVEREMALAGVRPEINNDTKICGTCGSENDKSAVECVSCGAGFPKRKHRYVACPDCGGLNRAGAPKCDHCGTNLKTSYDITLNEALRMGAIVRGMDLEEDEVRDAENNKKQILRDVLASGDDVIIRALKQLPEESYGRLRKIMKLDE</sequence>
<comment type="caution">
    <text evidence="3">The sequence shown here is derived from an EMBL/GenBank/DDBJ whole genome shotgun (WGS) entry which is preliminary data.</text>
</comment>
<accession>A0A502CH69</accession>
<evidence type="ECO:0000313" key="4">
    <source>
        <dbReference type="Proteomes" id="UP000318413"/>
    </source>
</evidence>
<dbReference type="InterPro" id="IPR050742">
    <property type="entry name" value="Helicase_Restrict-Modif_Enz"/>
</dbReference>
<dbReference type="Pfam" id="PF00271">
    <property type="entry name" value="Helicase_C"/>
    <property type="match status" value="1"/>
</dbReference>
<dbReference type="InterPro" id="IPR027417">
    <property type="entry name" value="P-loop_NTPase"/>
</dbReference>
<proteinExistence type="predicted"/>
<dbReference type="Proteomes" id="UP000318413">
    <property type="component" value="Unassembled WGS sequence"/>
</dbReference>
<dbReference type="Gene3D" id="3.40.50.300">
    <property type="entry name" value="P-loop containing nucleotide triphosphate hydrolases"/>
    <property type="match status" value="2"/>
</dbReference>
<feature type="domain" description="Helicase ATP-binding" evidence="1">
    <location>
        <begin position="21"/>
        <end position="180"/>
    </location>
</feature>
<keyword evidence="4" id="KW-1185">Reference proteome</keyword>
<organism evidence="3 4">
    <name type="scientific">Sphingomonas oligophenolica</name>
    <dbReference type="NCBI Taxonomy" id="301154"/>
    <lineage>
        <taxon>Bacteria</taxon>
        <taxon>Pseudomonadati</taxon>
        <taxon>Pseudomonadota</taxon>
        <taxon>Alphaproteobacteria</taxon>
        <taxon>Sphingomonadales</taxon>
        <taxon>Sphingomonadaceae</taxon>
        <taxon>Sphingomonas</taxon>
    </lineage>
</organism>